<dbReference type="RefSeq" id="WP_311422391.1">
    <property type="nucleotide sequence ID" value="NZ_JAVREH010000006.1"/>
</dbReference>
<reference evidence="3" key="1">
    <citation type="submission" date="2023-07" db="EMBL/GenBank/DDBJ databases">
        <title>30 novel species of actinomycetes from the DSMZ collection.</title>
        <authorList>
            <person name="Nouioui I."/>
        </authorList>
    </citation>
    <scope>NUCLEOTIDE SEQUENCE [LARGE SCALE GENOMIC DNA]</scope>
    <source>
        <strain evidence="3">DSM 44399</strain>
    </source>
</reference>
<comment type="caution">
    <text evidence="2">The sequence shown here is derived from an EMBL/GenBank/DDBJ whole genome shotgun (WGS) entry which is preliminary data.</text>
</comment>
<gene>
    <name evidence="2" type="ORF">RM423_07500</name>
</gene>
<dbReference type="Pfam" id="PF13466">
    <property type="entry name" value="STAS_2"/>
    <property type="match status" value="1"/>
</dbReference>
<feature type="domain" description="STAS" evidence="1">
    <location>
        <begin position="24"/>
        <end position="109"/>
    </location>
</feature>
<sequence>MASDSLLRLDCTFTASADVASATVQVRGELDLQTVELLRGTVDVLLTAGRRRITMDLHQLTAIDRTGVLFLTALQHDLSTHRGDLCLVNATTPIRAALRHGQVRYAETA</sequence>
<name>A0ABU2J8C6_9ACTN</name>
<dbReference type="PROSITE" id="PS50801">
    <property type="entry name" value="STAS"/>
    <property type="match status" value="1"/>
</dbReference>
<dbReference type="InterPro" id="IPR036513">
    <property type="entry name" value="STAS_dom_sf"/>
</dbReference>
<dbReference type="InterPro" id="IPR058548">
    <property type="entry name" value="MlaB-like_STAS"/>
</dbReference>
<organism evidence="2 3">
    <name type="scientific">Jatrophihabitans lederbergiae</name>
    <dbReference type="NCBI Taxonomy" id="3075547"/>
    <lineage>
        <taxon>Bacteria</taxon>
        <taxon>Bacillati</taxon>
        <taxon>Actinomycetota</taxon>
        <taxon>Actinomycetes</taxon>
        <taxon>Jatrophihabitantales</taxon>
        <taxon>Jatrophihabitantaceae</taxon>
        <taxon>Jatrophihabitans</taxon>
    </lineage>
</organism>
<keyword evidence="3" id="KW-1185">Reference proteome</keyword>
<accession>A0ABU2J8C6</accession>
<evidence type="ECO:0000313" key="3">
    <source>
        <dbReference type="Proteomes" id="UP001183176"/>
    </source>
</evidence>
<proteinExistence type="predicted"/>
<evidence type="ECO:0000259" key="1">
    <source>
        <dbReference type="PROSITE" id="PS50801"/>
    </source>
</evidence>
<protein>
    <submittedName>
        <fullName evidence="2">STAS domain-containing protein</fullName>
    </submittedName>
</protein>
<dbReference type="SUPFAM" id="SSF52091">
    <property type="entry name" value="SpoIIaa-like"/>
    <property type="match status" value="1"/>
</dbReference>
<dbReference type="EMBL" id="JAVREH010000006">
    <property type="protein sequence ID" value="MDT0261239.1"/>
    <property type="molecule type" value="Genomic_DNA"/>
</dbReference>
<dbReference type="Gene3D" id="3.30.750.24">
    <property type="entry name" value="STAS domain"/>
    <property type="match status" value="1"/>
</dbReference>
<dbReference type="InterPro" id="IPR002645">
    <property type="entry name" value="STAS_dom"/>
</dbReference>
<dbReference type="Proteomes" id="UP001183176">
    <property type="component" value="Unassembled WGS sequence"/>
</dbReference>
<dbReference type="CDD" id="cd07043">
    <property type="entry name" value="STAS_anti-anti-sigma_factors"/>
    <property type="match status" value="1"/>
</dbReference>
<evidence type="ECO:0000313" key="2">
    <source>
        <dbReference type="EMBL" id="MDT0261239.1"/>
    </source>
</evidence>